<dbReference type="EMBL" id="BLAD01000076">
    <property type="protein sequence ID" value="GES04029.1"/>
    <property type="molecule type" value="Genomic_DNA"/>
</dbReference>
<evidence type="ECO:0000313" key="3">
    <source>
        <dbReference type="EMBL" id="GES04029.1"/>
    </source>
</evidence>
<feature type="compositionally biased region" description="Low complexity" evidence="1">
    <location>
        <begin position="36"/>
        <end position="60"/>
    </location>
</feature>
<dbReference type="RefSeq" id="WP_155340153.1">
    <property type="nucleotide sequence ID" value="NZ_BAAABN010000098.1"/>
</dbReference>
<comment type="caution">
    <text evidence="3">The sequence shown here is derived from an EMBL/GenBank/DDBJ whole genome shotgun (WGS) entry which is preliminary data.</text>
</comment>
<proteinExistence type="predicted"/>
<dbReference type="OrthoDB" id="3544275at2"/>
<feature type="chain" id="PRO_5024338771" description="Lipoprotein" evidence="2">
    <location>
        <begin position="26"/>
        <end position="219"/>
    </location>
</feature>
<dbReference type="Proteomes" id="UP000334990">
    <property type="component" value="Unassembled WGS sequence"/>
</dbReference>
<keyword evidence="2" id="KW-0732">Signal</keyword>
<sequence>MTTYIRQAALAVAILSLAACSGTEAAAPAATVTVTAPASSAPATVTATPAGTPEAATPAATPSPEPSPANQVTEPSGEYDQSDVIGPKQPRIRGAKFQFDPGHDFTKRISPSADGILRGRFVTMKDGDTAEYVPVRWDGGTYVTPAEGDGTAYAATLAPGVVYLSATGCTGNDQTINDDALGTQRCSRARLAEHARDGRLTAMITVTNGQVTKVVEIYF</sequence>
<gene>
    <name evidence="3" type="ORF">Acor_60950</name>
</gene>
<keyword evidence="4" id="KW-1185">Reference proteome</keyword>
<evidence type="ECO:0000256" key="1">
    <source>
        <dbReference type="SAM" id="MobiDB-lite"/>
    </source>
</evidence>
<evidence type="ECO:0000313" key="4">
    <source>
        <dbReference type="Proteomes" id="UP000334990"/>
    </source>
</evidence>
<accession>A0A5M3W6S7</accession>
<name>A0A5M3W6S7_9ACTN</name>
<protein>
    <recommendedName>
        <fullName evidence="5">Lipoprotein</fullName>
    </recommendedName>
</protein>
<evidence type="ECO:0000256" key="2">
    <source>
        <dbReference type="SAM" id="SignalP"/>
    </source>
</evidence>
<feature type="region of interest" description="Disordered" evidence="1">
    <location>
        <begin position="36"/>
        <end position="88"/>
    </location>
</feature>
<dbReference type="PROSITE" id="PS51257">
    <property type="entry name" value="PROKAR_LIPOPROTEIN"/>
    <property type="match status" value="1"/>
</dbReference>
<evidence type="ECO:0008006" key="5">
    <source>
        <dbReference type="Google" id="ProtNLM"/>
    </source>
</evidence>
<feature type="signal peptide" evidence="2">
    <location>
        <begin position="1"/>
        <end position="25"/>
    </location>
</feature>
<organism evidence="3 4">
    <name type="scientific">Acrocarpospora corrugata</name>
    <dbReference type="NCBI Taxonomy" id="35763"/>
    <lineage>
        <taxon>Bacteria</taxon>
        <taxon>Bacillati</taxon>
        <taxon>Actinomycetota</taxon>
        <taxon>Actinomycetes</taxon>
        <taxon>Streptosporangiales</taxon>
        <taxon>Streptosporangiaceae</taxon>
        <taxon>Acrocarpospora</taxon>
    </lineage>
</organism>
<dbReference type="AlphaFoldDB" id="A0A5M3W6S7"/>
<reference evidence="3 4" key="1">
    <citation type="submission" date="2019-10" db="EMBL/GenBank/DDBJ databases">
        <title>Whole genome shotgun sequence of Acrocarpospora corrugata NBRC 13972.</title>
        <authorList>
            <person name="Ichikawa N."/>
            <person name="Kimura A."/>
            <person name="Kitahashi Y."/>
            <person name="Komaki H."/>
            <person name="Oguchi A."/>
        </authorList>
    </citation>
    <scope>NUCLEOTIDE SEQUENCE [LARGE SCALE GENOMIC DNA]</scope>
    <source>
        <strain evidence="3 4">NBRC 13972</strain>
    </source>
</reference>